<dbReference type="EMBL" id="RZGK01000016">
    <property type="protein sequence ID" value="KAF9693400.1"/>
    <property type="molecule type" value="Genomic_DNA"/>
</dbReference>
<gene>
    <name evidence="1" type="ORF">EKO04_008724</name>
</gene>
<protein>
    <recommendedName>
        <fullName evidence="3">F-box domain-containing protein</fullName>
    </recommendedName>
</protein>
<dbReference type="OrthoDB" id="190265at2759"/>
<evidence type="ECO:0008006" key="3">
    <source>
        <dbReference type="Google" id="ProtNLM"/>
    </source>
</evidence>
<proteinExistence type="predicted"/>
<accession>A0A8H7MFY4</accession>
<comment type="caution">
    <text evidence="1">The sequence shown here is derived from an EMBL/GenBank/DDBJ whole genome shotgun (WGS) entry which is preliminary data.</text>
</comment>
<organism evidence="1 2">
    <name type="scientific">Ascochyta lentis</name>
    <dbReference type="NCBI Taxonomy" id="205686"/>
    <lineage>
        <taxon>Eukaryota</taxon>
        <taxon>Fungi</taxon>
        <taxon>Dikarya</taxon>
        <taxon>Ascomycota</taxon>
        <taxon>Pezizomycotina</taxon>
        <taxon>Dothideomycetes</taxon>
        <taxon>Pleosporomycetidae</taxon>
        <taxon>Pleosporales</taxon>
        <taxon>Pleosporineae</taxon>
        <taxon>Didymellaceae</taxon>
        <taxon>Ascochyta</taxon>
    </lineage>
</organism>
<dbReference type="Proteomes" id="UP000651452">
    <property type="component" value="Unassembled WGS sequence"/>
</dbReference>
<dbReference type="AlphaFoldDB" id="A0A8H7MFY4"/>
<reference evidence="1" key="1">
    <citation type="submission" date="2018-12" db="EMBL/GenBank/DDBJ databases">
        <authorList>
            <person name="Syme R.A."/>
            <person name="Farfan-Caceres L."/>
            <person name="Lichtenzveig J."/>
        </authorList>
    </citation>
    <scope>NUCLEOTIDE SEQUENCE</scope>
    <source>
        <strain evidence="1">Al4</strain>
    </source>
</reference>
<keyword evidence="2" id="KW-1185">Reference proteome</keyword>
<sequence>MLDIKADNTWLLPRLPSEIVGEVAAAIDDPRDLGNFRRVNRRFNVATKHVVGKRIASNFTVYPRYASMKSLLSVVQDEGVAIYVRNITLLAEGLKEHEYGYMWAWEDLQIWADLKLTKTDIKIIGKINTAHADDVIENGDFIITGHYRSMLTTLLQRLPNLATVTIRKLQAGEQIHGWSGVKLFKKLSFYHDRLDTRYIFYGDWQYDVTHRRITHYRDEFGDLICEPDAGPQASFVDDLKAAVTASGTEAKTIWQPAV</sequence>
<reference evidence="1" key="2">
    <citation type="submission" date="2020-09" db="EMBL/GenBank/DDBJ databases">
        <title>Reference genome assembly for Australian Ascochyta lentis isolate Al4.</title>
        <authorList>
            <person name="Lee R.C."/>
            <person name="Farfan-Caceres L.M."/>
            <person name="Debler J.W."/>
            <person name="Williams A.H."/>
            <person name="Henares B.M."/>
        </authorList>
    </citation>
    <scope>NUCLEOTIDE SEQUENCE</scope>
    <source>
        <strain evidence="1">Al4</strain>
    </source>
</reference>
<evidence type="ECO:0000313" key="1">
    <source>
        <dbReference type="EMBL" id="KAF9693400.1"/>
    </source>
</evidence>
<evidence type="ECO:0000313" key="2">
    <source>
        <dbReference type="Proteomes" id="UP000651452"/>
    </source>
</evidence>
<name>A0A8H7MFY4_9PLEO</name>